<name>A0A0H2R4V7_9AGAM</name>
<evidence type="ECO:0000256" key="1">
    <source>
        <dbReference type="SAM" id="Phobius"/>
    </source>
</evidence>
<gene>
    <name evidence="2" type="ORF">SCHPADRAFT_895492</name>
</gene>
<protein>
    <submittedName>
        <fullName evidence="2">Uncharacterized protein</fullName>
    </submittedName>
</protein>
<proteinExistence type="predicted"/>
<organism evidence="2 3">
    <name type="scientific">Schizopora paradoxa</name>
    <dbReference type="NCBI Taxonomy" id="27342"/>
    <lineage>
        <taxon>Eukaryota</taxon>
        <taxon>Fungi</taxon>
        <taxon>Dikarya</taxon>
        <taxon>Basidiomycota</taxon>
        <taxon>Agaricomycotina</taxon>
        <taxon>Agaricomycetes</taxon>
        <taxon>Hymenochaetales</taxon>
        <taxon>Schizoporaceae</taxon>
        <taxon>Schizopora</taxon>
    </lineage>
</organism>
<keyword evidence="1" id="KW-0472">Membrane</keyword>
<evidence type="ECO:0000313" key="2">
    <source>
        <dbReference type="EMBL" id="KLO06382.1"/>
    </source>
</evidence>
<keyword evidence="1" id="KW-1133">Transmembrane helix</keyword>
<dbReference type="EMBL" id="KQ086212">
    <property type="protein sequence ID" value="KLO06382.1"/>
    <property type="molecule type" value="Genomic_DNA"/>
</dbReference>
<evidence type="ECO:0000313" key="3">
    <source>
        <dbReference type="Proteomes" id="UP000053477"/>
    </source>
</evidence>
<dbReference type="InParanoid" id="A0A0H2R4V7"/>
<feature type="transmembrane region" description="Helical" evidence="1">
    <location>
        <begin position="148"/>
        <end position="166"/>
    </location>
</feature>
<keyword evidence="3" id="KW-1185">Reference proteome</keyword>
<dbReference type="AlphaFoldDB" id="A0A0H2R4V7"/>
<reference evidence="2 3" key="1">
    <citation type="submission" date="2015-04" db="EMBL/GenBank/DDBJ databases">
        <title>Complete genome sequence of Schizopora paradoxa KUC8140, a cosmopolitan wood degrader in East Asia.</title>
        <authorList>
            <consortium name="DOE Joint Genome Institute"/>
            <person name="Min B."/>
            <person name="Park H."/>
            <person name="Jang Y."/>
            <person name="Kim J.-J."/>
            <person name="Kim K.H."/>
            <person name="Pangilinan J."/>
            <person name="Lipzen A."/>
            <person name="Riley R."/>
            <person name="Grigoriev I.V."/>
            <person name="Spatafora J.W."/>
            <person name="Choi I.-G."/>
        </authorList>
    </citation>
    <scope>NUCLEOTIDE SEQUENCE [LARGE SCALE GENOMIC DNA]</scope>
    <source>
        <strain evidence="2 3">KUC8140</strain>
    </source>
</reference>
<sequence length="269" mass="30419">MGTGLRVLEDGFRRRTHGFRVARQVPYYIINQPALKRRVPNLHKSKFQRRVELLALASYHHVRDCNNKYLVFDQCQLHKSQFFAVVKLPWSTSSLERHEMVLRSWWPVDSVDQHPEGNSARVREWKRFEVAAEANILLGMYELYVPSWVLPILGGLCCSGAIGRLWQERIGYLRKRTKEPSYASPVSTEGVDNVEYAAQLPVFGFHRVGYAGLVGNAGQAASDTSICDVRQISTIATITFVDVISFASGFEYDAFADVIEISLANAVAH</sequence>
<dbReference type="Proteomes" id="UP000053477">
    <property type="component" value="Unassembled WGS sequence"/>
</dbReference>
<keyword evidence="1" id="KW-0812">Transmembrane</keyword>
<accession>A0A0H2R4V7</accession>